<proteinExistence type="predicted"/>
<dbReference type="EMBL" id="JADBEC010000002">
    <property type="protein sequence ID" value="MBE1507378.1"/>
    <property type="molecule type" value="Genomic_DNA"/>
</dbReference>
<organism evidence="2 3">
    <name type="scientific">Rhizobium viscosum</name>
    <name type="common">Arthrobacter viscosus</name>
    <dbReference type="NCBI Taxonomy" id="1673"/>
    <lineage>
        <taxon>Bacteria</taxon>
        <taxon>Pseudomonadati</taxon>
        <taxon>Pseudomonadota</taxon>
        <taxon>Alphaproteobacteria</taxon>
        <taxon>Hyphomicrobiales</taxon>
        <taxon>Rhizobiaceae</taxon>
        <taxon>Rhizobium/Agrobacterium group</taxon>
        <taxon>Rhizobium</taxon>
    </lineage>
</organism>
<dbReference type="Pfam" id="PF00196">
    <property type="entry name" value="GerE"/>
    <property type="match status" value="1"/>
</dbReference>
<dbReference type="Gene3D" id="1.10.10.10">
    <property type="entry name" value="Winged helix-like DNA-binding domain superfamily/Winged helix DNA-binding domain"/>
    <property type="match status" value="1"/>
</dbReference>
<dbReference type="InterPro" id="IPR016032">
    <property type="entry name" value="Sig_transdc_resp-reg_C-effctor"/>
</dbReference>
<evidence type="ECO:0000259" key="1">
    <source>
        <dbReference type="PROSITE" id="PS50043"/>
    </source>
</evidence>
<evidence type="ECO:0000313" key="2">
    <source>
        <dbReference type="EMBL" id="MBE1507378.1"/>
    </source>
</evidence>
<feature type="domain" description="HTH luxR-type" evidence="1">
    <location>
        <begin position="61"/>
        <end position="126"/>
    </location>
</feature>
<dbReference type="InterPro" id="IPR000792">
    <property type="entry name" value="Tscrpt_reg_LuxR_C"/>
</dbReference>
<dbReference type="SMART" id="SM00421">
    <property type="entry name" value="HTH_LUXR"/>
    <property type="match status" value="1"/>
</dbReference>
<reference evidence="2 3" key="1">
    <citation type="submission" date="2020-10" db="EMBL/GenBank/DDBJ databases">
        <title>Sequencing the genomes of 1000 actinobacteria strains.</title>
        <authorList>
            <person name="Klenk H.-P."/>
        </authorList>
    </citation>
    <scope>NUCLEOTIDE SEQUENCE [LARGE SCALE GENOMIC DNA]</scope>
    <source>
        <strain evidence="2 3">DSM 7307</strain>
    </source>
</reference>
<protein>
    <submittedName>
        <fullName evidence="2">DNA-binding NarL/FixJ family response regulator</fullName>
    </submittedName>
</protein>
<dbReference type="PROSITE" id="PS50043">
    <property type="entry name" value="HTH_LUXR_2"/>
    <property type="match status" value="1"/>
</dbReference>
<name>A0ABR9IW15_RHIVS</name>
<accession>A0ABR9IW15</accession>
<dbReference type="InterPro" id="IPR036388">
    <property type="entry name" value="WH-like_DNA-bd_sf"/>
</dbReference>
<dbReference type="PRINTS" id="PR00038">
    <property type="entry name" value="HTHLUXR"/>
</dbReference>
<dbReference type="RefSeq" id="WP_246517421.1">
    <property type="nucleotide sequence ID" value="NZ_BAAAVL010000012.1"/>
</dbReference>
<gene>
    <name evidence="2" type="ORF">H4W29_004623</name>
</gene>
<dbReference type="GO" id="GO:0003677">
    <property type="term" value="F:DNA binding"/>
    <property type="evidence" value="ECO:0007669"/>
    <property type="project" value="UniProtKB-KW"/>
</dbReference>
<dbReference type="Proteomes" id="UP000620262">
    <property type="component" value="Unassembled WGS sequence"/>
</dbReference>
<evidence type="ECO:0000313" key="3">
    <source>
        <dbReference type="Proteomes" id="UP000620262"/>
    </source>
</evidence>
<sequence>MAAQLPGAVQILRPSGLSPYFAQVTPLPPNSFVAWDSADSGARVLLQIVDAESRAIAQAEQLRRIFSLTAAETKVAVLVGCGFSVPETARMLALSPNTVKTHTARLLSKTGVRSQAAFARLMASVPTRPGRS</sequence>
<dbReference type="SUPFAM" id="SSF46894">
    <property type="entry name" value="C-terminal effector domain of the bipartite response regulators"/>
    <property type="match status" value="1"/>
</dbReference>
<keyword evidence="3" id="KW-1185">Reference proteome</keyword>
<comment type="caution">
    <text evidence="2">The sequence shown here is derived from an EMBL/GenBank/DDBJ whole genome shotgun (WGS) entry which is preliminary data.</text>
</comment>
<keyword evidence="2" id="KW-0238">DNA-binding</keyword>